<gene>
    <name evidence="3" type="ORF">A9D12_14075</name>
</gene>
<dbReference type="EMBL" id="CP016033">
    <property type="protein sequence ID" value="ANK13901.1"/>
    <property type="molecule type" value="Genomic_DNA"/>
</dbReference>
<dbReference type="KEGG" id="pns:A9D12_14075"/>
<dbReference type="InterPro" id="IPR056920">
    <property type="entry name" value="PRTase-CE"/>
</dbReference>
<sequence length="359" mass="40145">MDRPIALYAEREVETRDTEGDYGLEYSEVLPFFPGTEEGRAAGVGVPPIVIDPKDQEVGSEGLIANFITGYQRLHRDLVISHPGPDKLREQRASHIVIVTDFIGSGQRVWEMIEAFWRVATIRSWNSYGRIRLAVVAYSGTEAGLDRVRSHRSQPSVRVVHACPTLWSSFVGQEQKDVVALCQAHPKKHQTPLGYGNGGALIAFGHGMPNNAPPVLHSRKGGWIPLFVNRSALAADQQFPADDADALVERARSMLRLRAAKRFLNDPLKRRWVETMLVLAALLDGARSAAAASARTRLPIADVEQILVFTEIAHWTSPRHTLTALGRRELRRLQLRRARTVVLPSTEQPYYYPTQLRAR</sequence>
<reference evidence="3 4" key="1">
    <citation type="submission" date="2016-05" db="EMBL/GenBank/DDBJ databases">
        <title>Compelete Genome Sequence of Bacteriochlorophyll-Synthesizing Bacterium Porphyrobacter neustonensis DSM 9434.</title>
        <authorList>
            <person name="Shi X.-L."/>
            <person name="Wu Y.-H."/>
            <person name="Cheng H."/>
            <person name="Xu L."/>
            <person name="Zhang X.-Q."/>
            <person name="Wang C.-S."/>
            <person name="Xu X.-W."/>
        </authorList>
    </citation>
    <scope>NUCLEOTIDE SEQUENCE [LARGE SCALE GENOMIC DNA]</scope>
    <source>
        <strain evidence="3 4">DSM 9434</strain>
    </source>
</reference>
<evidence type="ECO:0000313" key="3">
    <source>
        <dbReference type="EMBL" id="ANK13901.1"/>
    </source>
</evidence>
<evidence type="ECO:0000259" key="1">
    <source>
        <dbReference type="Pfam" id="PF24390"/>
    </source>
</evidence>
<dbReference type="Proteomes" id="UP000078263">
    <property type="component" value="Chromosome"/>
</dbReference>
<evidence type="ECO:0000259" key="2">
    <source>
        <dbReference type="Pfam" id="PF24409"/>
    </source>
</evidence>
<dbReference type="Pfam" id="PF24409">
    <property type="entry name" value="wHTH-PRTase_assc"/>
    <property type="match status" value="1"/>
</dbReference>
<protein>
    <submittedName>
        <fullName evidence="3">Uncharacterized protein</fullName>
    </submittedName>
</protein>
<dbReference type="Pfam" id="PF24390">
    <property type="entry name" value="PRTase-CE"/>
    <property type="match status" value="1"/>
</dbReference>
<feature type="domain" description="PRTase associated wHTH" evidence="2">
    <location>
        <begin position="276"/>
        <end position="358"/>
    </location>
</feature>
<name>A0A192D799_9SPHN</name>
<keyword evidence="4" id="KW-1185">Reference proteome</keyword>
<evidence type="ECO:0000313" key="4">
    <source>
        <dbReference type="Proteomes" id="UP000078263"/>
    </source>
</evidence>
<dbReference type="STRING" id="1112.A9D12_14075"/>
<accession>A0A192D799</accession>
<proteinExistence type="predicted"/>
<feature type="domain" description="PRTase-CE" evidence="1">
    <location>
        <begin position="85"/>
        <end position="227"/>
    </location>
</feature>
<dbReference type="InterPro" id="IPR057055">
    <property type="entry name" value="wHTH-PRTase_assoc"/>
</dbReference>
<organism evidence="3 4">
    <name type="scientific">Erythrobacter neustonensis</name>
    <dbReference type="NCBI Taxonomy" id="1112"/>
    <lineage>
        <taxon>Bacteria</taxon>
        <taxon>Pseudomonadati</taxon>
        <taxon>Pseudomonadota</taxon>
        <taxon>Alphaproteobacteria</taxon>
        <taxon>Sphingomonadales</taxon>
        <taxon>Erythrobacteraceae</taxon>
        <taxon>Erythrobacter/Porphyrobacter group</taxon>
        <taxon>Erythrobacter</taxon>
    </lineage>
</organism>
<dbReference type="AlphaFoldDB" id="A0A192D799"/>